<feature type="compositionally biased region" description="Polar residues" evidence="1">
    <location>
        <begin position="133"/>
        <end position="146"/>
    </location>
</feature>
<proteinExistence type="predicted"/>
<dbReference type="Proteomes" id="UP001567538">
    <property type="component" value="Unassembled WGS sequence"/>
</dbReference>
<name>A0ABD1IFH4_SALDI</name>
<reference evidence="2 3" key="1">
    <citation type="submission" date="2024-06" db="EMBL/GenBank/DDBJ databases">
        <title>A chromosome level genome sequence of Diviner's sage (Salvia divinorum).</title>
        <authorList>
            <person name="Ford S.A."/>
            <person name="Ro D.-K."/>
            <person name="Ness R.W."/>
            <person name="Phillips M.A."/>
        </authorList>
    </citation>
    <scope>NUCLEOTIDE SEQUENCE [LARGE SCALE GENOMIC DNA]</scope>
    <source>
        <strain evidence="2">SAF-2024a</strain>
        <tissue evidence="2">Leaf</tissue>
    </source>
</reference>
<sequence length="182" mass="20412">MNDNSWNPLQPFDLSQRTQPFDLSQGTQGLIKTARDGAGPHWAQIVKQDRNARFMRFKSWPMWEDWKLIFGKDRATGDVSEDSHDSYNVYNVPNKADSGVGGADFSADPACHSKTTHSKTTPSPQQDPLGTPDESTGQSKHASQQSKKNEKKRKAPSDLVGLIDVLKKMQEDTNLRLDKLTR</sequence>
<protein>
    <submittedName>
        <fullName evidence="2">Uncharacterized protein</fullName>
    </submittedName>
</protein>
<dbReference type="EMBL" id="JBEAFC010000002">
    <property type="protein sequence ID" value="KAL1566499.1"/>
    <property type="molecule type" value="Genomic_DNA"/>
</dbReference>
<dbReference type="AlphaFoldDB" id="A0ABD1IFH4"/>
<comment type="caution">
    <text evidence="2">The sequence shown here is derived from an EMBL/GenBank/DDBJ whole genome shotgun (WGS) entry which is preliminary data.</text>
</comment>
<organism evidence="2 3">
    <name type="scientific">Salvia divinorum</name>
    <name type="common">Maria pastora</name>
    <name type="synonym">Diviner's sage</name>
    <dbReference type="NCBI Taxonomy" id="28513"/>
    <lineage>
        <taxon>Eukaryota</taxon>
        <taxon>Viridiplantae</taxon>
        <taxon>Streptophyta</taxon>
        <taxon>Embryophyta</taxon>
        <taxon>Tracheophyta</taxon>
        <taxon>Spermatophyta</taxon>
        <taxon>Magnoliopsida</taxon>
        <taxon>eudicotyledons</taxon>
        <taxon>Gunneridae</taxon>
        <taxon>Pentapetalae</taxon>
        <taxon>asterids</taxon>
        <taxon>lamiids</taxon>
        <taxon>Lamiales</taxon>
        <taxon>Lamiaceae</taxon>
        <taxon>Nepetoideae</taxon>
        <taxon>Mentheae</taxon>
        <taxon>Salviinae</taxon>
        <taxon>Salvia</taxon>
        <taxon>Salvia subgen. Calosphace</taxon>
    </lineage>
</organism>
<evidence type="ECO:0000256" key="1">
    <source>
        <dbReference type="SAM" id="MobiDB-lite"/>
    </source>
</evidence>
<evidence type="ECO:0000313" key="3">
    <source>
        <dbReference type="Proteomes" id="UP001567538"/>
    </source>
</evidence>
<keyword evidence="3" id="KW-1185">Reference proteome</keyword>
<feature type="region of interest" description="Disordered" evidence="1">
    <location>
        <begin position="77"/>
        <end position="159"/>
    </location>
</feature>
<accession>A0ABD1IFH4</accession>
<evidence type="ECO:0000313" key="2">
    <source>
        <dbReference type="EMBL" id="KAL1566499.1"/>
    </source>
</evidence>
<gene>
    <name evidence="2" type="ORF">AAHA92_02105</name>
</gene>
<feature type="region of interest" description="Disordered" evidence="1">
    <location>
        <begin position="1"/>
        <end position="21"/>
    </location>
</feature>